<evidence type="ECO:0000256" key="2">
    <source>
        <dbReference type="ARBA" id="ARBA00010992"/>
    </source>
</evidence>
<feature type="transmembrane region" description="Helical" evidence="7">
    <location>
        <begin position="100"/>
        <end position="120"/>
    </location>
</feature>
<dbReference type="InterPro" id="IPR005829">
    <property type="entry name" value="Sugar_transporter_CS"/>
</dbReference>
<protein>
    <recommendedName>
        <fullName evidence="8">Major facilitator superfamily (MFS) profile domain-containing protein</fullName>
    </recommendedName>
</protein>
<comment type="caution">
    <text evidence="9">The sequence shown here is derived from an EMBL/GenBank/DDBJ whole genome shotgun (WGS) entry which is preliminary data.</text>
</comment>
<dbReference type="STRING" id="4846.A0A367KYI9"/>
<evidence type="ECO:0000256" key="3">
    <source>
        <dbReference type="ARBA" id="ARBA00022448"/>
    </source>
</evidence>
<dbReference type="GO" id="GO:0016020">
    <property type="term" value="C:membrane"/>
    <property type="evidence" value="ECO:0007669"/>
    <property type="project" value="UniProtKB-SubCell"/>
</dbReference>
<feature type="transmembrane region" description="Helical" evidence="7">
    <location>
        <begin position="450"/>
        <end position="469"/>
    </location>
</feature>
<dbReference type="AlphaFoldDB" id="A0A367KYI9"/>
<dbReference type="EMBL" id="PJQM01000012">
    <property type="protein sequence ID" value="RCI07244.1"/>
    <property type="molecule type" value="Genomic_DNA"/>
</dbReference>
<dbReference type="Gene3D" id="1.20.1250.20">
    <property type="entry name" value="MFS general substrate transporter like domains"/>
    <property type="match status" value="1"/>
</dbReference>
<sequence length="723" mass="79907">MNSEKGKELDKESLPTVHEVRRGGRKSLYWASIIAAGGGFVVGFDTGAISGTMVLDSFVKKFMDVDYAYRDALLIAMMLLTATIGGLISGDICDYIGRKYTILLGTWVFAIGALFETIGYNFGLMMAGRLLVGFGEGFLTNAIPLYHTEIAPPDIRGRLITLFSATASIGTIVGFFVNFGTSYLTSDWAWRIPFLIQIVICALLSVVYFLPFSPRWLIDKGREDEALEVLAKLHESTIDDPEVKNEFQNILEEIKVERAFGNRTFIECFRGSNLKRTLFALLTGVGASFTGTYSISYYTPQVFQQAGLNDVGVSLITSGASNVLVLIFTMLTLFYIDKLGRRAVFASGALIMGVSMYVVGGIFQGFTSIDDEGNVGLNNPHARNCVIAFVFIFQAAYAYSWGPVAYIYPAEISNTRTRSKTIALAYGLNWAVGIFMSFVMPIFMDNTIYGGYYFFGACCSVLFIGSFFLPETKGKTLEEIDRIFNPIIIASGSPALCIGKAKGLDDSLPLHGELCKHCQVSLSRGTRRNPRRVPTSQFRPQQHVDPLAATLSNIFQGAAMDGSPVIFLDDSMEIVNSMDVDNPFEMESIKVDDPMDVDPPAFAISVIVKNNFICPRKSYGYDETFLQSLAKCIVLDTSDRRSVMEENPERGKEQKGSLSRILGTKKAAYSVQIVRVERQVVRVNSVDNDFYAGKKTTSLKLSTSRMVLRKVHALLKLKRVTLL</sequence>
<dbReference type="PANTHER" id="PTHR48022:SF2">
    <property type="entry name" value="PLASTIDIC GLUCOSE TRANSPORTER 4"/>
    <property type="match status" value="1"/>
</dbReference>
<evidence type="ECO:0000259" key="8">
    <source>
        <dbReference type="PROSITE" id="PS50850"/>
    </source>
</evidence>
<dbReference type="PROSITE" id="PS00216">
    <property type="entry name" value="SUGAR_TRANSPORT_1"/>
    <property type="match status" value="1"/>
</dbReference>
<evidence type="ECO:0000256" key="1">
    <source>
        <dbReference type="ARBA" id="ARBA00004141"/>
    </source>
</evidence>
<dbReference type="PROSITE" id="PS50850">
    <property type="entry name" value="MFS"/>
    <property type="match status" value="1"/>
</dbReference>
<dbReference type="GO" id="GO:0005351">
    <property type="term" value="F:carbohydrate:proton symporter activity"/>
    <property type="evidence" value="ECO:0007669"/>
    <property type="project" value="TreeGrafter"/>
</dbReference>
<keyword evidence="6 7" id="KW-0472">Membrane</keyword>
<feature type="transmembrane region" description="Helical" evidence="7">
    <location>
        <begin position="67"/>
        <end position="88"/>
    </location>
</feature>
<gene>
    <name evidence="9" type="ORF">CU098_013286</name>
</gene>
<evidence type="ECO:0000256" key="7">
    <source>
        <dbReference type="SAM" id="Phobius"/>
    </source>
</evidence>
<feature type="transmembrane region" description="Helical" evidence="7">
    <location>
        <begin position="159"/>
        <end position="180"/>
    </location>
</feature>
<feature type="transmembrane region" description="Helical" evidence="7">
    <location>
        <begin position="343"/>
        <end position="366"/>
    </location>
</feature>
<dbReference type="InterPro" id="IPR036259">
    <property type="entry name" value="MFS_trans_sf"/>
</dbReference>
<keyword evidence="5 7" id="KW-1133">Transmembrane helix</keyword>
<name>A0A367KYI9_RHIST</name>
<evidence type="ECO:0000256" key="4">
    <source>
        <dbReference type="ARBA" id="ARBA00022692"/>
    </source>
</evidence>
<feature type="domain" description="Major facilitator superfamily (MFS) profile" evidence="8">
    <location>
        <begin position="31"/>
        <end position="474"/>
    </location>
</feature>
<feature type="transmembrane region" description="Helical" evidence="7">
    <location>
        <begin position="192"/>
        <end position="212"/>
    </location>
</feature>
<dbReference type="FunFam" id="1.20.1250.20:FF:000134">
    <property type="entry name" value="MFS sugar transporter protein"/>
    <property type="match status" value="1"/>
</dbReference>
<feature type="transmembrane region" description="Helical" evidence="7">
    <location>
        <begin position="386"/>
        <end position="409"/>
    </location>
</feature>
<comment type="subcellular location">
    <subcellularLocation>
        <location evidence="1">Membrane</location>
        <topology evidence="1">Multi-pass membrane protein</topology>
    </subcellularLocation>
</comment>
<keyword evidence="4 7" id="KW-0812">Transmembrane</keyword>
<feature type="transmembrane region" description="Helical" evidence="7">
    <location>
        <begin position="311"/>
        <end position="336"/>
    </location>
</feature>
<evidence type="ECO:0000256" key="6">
    <source>
        <dbReference type="ARBA" id="ARBA00023136"/>
    </source>
</evidence>
<keyword evidence="3" id="KW-0813">Transport</keyword>
<dbReference type="NCBIfam" id="TIGR00879">
    <property type="entry name" value="SP"/>
    <property type="match status" value="1"/>
</dbReference>
<reference evidence="9 10" key="1">
    <citation type="journal article" date="2018" name="G3 (Bethesda)">
        <title>Phylogenetic and Phylogenomic Definition of Rhizopus Species.</title>
        <authorList>
            <person name="Gryganskyi A.P."/>
            <person name="Golan J."/>
            <person name="Dolatabadi S."/>
            <person name="Mondo S."/>
            <person name="Robb S."/>
            <person name="Idnurm A."/>
            <person name="Muszewska A."/>
            <person name="Steczkiewicz K."/>
            <person name="Masonjones S."/>
            <person name="Liao H.L."/>
            <person name="Gajdeczka M.T."/>
            <person name="Anike F."/>
            <person name="Vuek A."/>
            <person name="Anishchenko I.M."/>
            <person name="Voigt K."/>
            <person name="de Hoog G.S."/>
            <person name="Smith M.E."/>
            <person name="Heitman J."/>
            <person name="Vilgalys R."/>
            <person name="Stajich J.E."/>
        </authorList>
    </citation>
    <scope>NUCLEOTIDE SEQUENCE [LARGE SCALE GENOMIC DNA]</scope>
    <source>
        <strain evidence="9 10">LSU 92-RS-03</strain>
    </source>
</reference>
<dbReference type="PROSITE" id="PS00217">
    <property type="entry name" value="SUGAR_TRANSPORT_2"/>
    <property type="match status" value="1"/>
</dbReference>
<organism evidence="9 10">
    <name type="scientific">Rhizopus stolonifer</name>
    <name type="common">Rhizopus nigricans</name>
    <dbReference type="NCBI Taxonomy" id="4846"/>
    <lineage>
        <taxon>Eukaryota</taxon>
        <taxon>Fungi</taxon>
        <taxon>Fungi incertae sedis</taxon>
        <taxon>Mucoromycota</taxon>
        <taxon>Mucoromycotina</taxon>
        <taxon>Mucoromycetes</taxon>
        <taxon>Mucorales</taxon>
        <taxon>Mucorineae</taxon>
        <taxon>Rhizopodaceae</taxon>
        <taxon>Rhizopus</taxon>
    </lineage>
</organism>
<dbReference type="InterPro" id="IPR005828">
    <property type="entry name" value="MFS_sugar_transport-like"/>
</dbReference>
<dbReference type="InterPro" id="IPR003663">
    <property type="entry name" value="Sugar/inositol_transpt"/>
</dbReference>
<dbReference type="PANTHER" id="PTHR48022">
    <property type="entry name" value="PLASTIDIC GLUCOSE TRANSPORTER 4"/>
    <property type="match status" value="1"/>
</dbReference>
<dbReference type="InterPro" id="IPR020846">
    <property type="entry name" value="MFS_dom"/>
</dbReference>
<dbReference type="Proteomes" id="UP000253551">
    <property type="component" value="Unassembled WGS sequence"/>
</dbReference>
<proteinExistence type="inferred from homology"/>
<feature type="transmembrane region" description="Helical" evidence="7">
    <location>
        <begin position="421"/>
        <end position="444"/>
    </location>
</feature>
<feature type="transmembrane region" description="Helical" evidence="7">
    <location>
        <begin position="126"/>
        <end position="147"/>
    </location>
</feature>
<keyword evidence="10" id="KW-1185">Reference proteome</keyword>
<evidence type="ECO:0000256" key="5">
    <source>
        <dbReference type="ARBA" id="ARBA00022989"/>
    </source>
</evidence>
<dbReference type="Pfam" id="PF00083">
    <property type="entry name" value="Sugar_tr"/>
    <property type="match status" value="1"/>
</dbReference>
<evidence type="ECO:0000313" key="9">
    <source>
        <dbReference type="EMBL" id="RCI07244.1"/>
    </source>
</evidence>
<dbReference type="InterPro" id="IPR050360">
    <property type="entry name" value="MFS_Sugar_Transporters"/>
</dbReference>
<dbReference type="OrthoDB" id="4142200at2759"/>
<dbReference type="SUPFAM" id="SSF103473">
    <property type="entry name" value="MFS general substrate transporter"/>
    <property type="match status" value="1"/>
</dbReference>
<feature type="transmembrane region" description="Helical" evidence="7">
    <location>
        <begin position="278"/>
        <end position="299"/>
    </location>
</feature>
<feature type="transmembrane region" description="Helical" evidence="7">
    <location>
        <begin position="28"/>
        <end position="55"/>
    </location>
</feature>
<evidence type="ECO:0000313" key="10">
    <source>
        <dbReference type="Proteomes" id="UP000253551"/>
    </source>
</evidence>
<dbReference type="PRINTS" id="PR00171">
    <property type="entry name" value="SUGRTRNSPORT"/>
</dbReference>
<comment type="similarity">
    <text evidence="2">Belongs to the major facilitator superfamily. Sugar transporter (TC 2.A.1.1) family.</text>
</comment>
<accession>A0A367KYI9</accession>